<organism evidence="2 3">
    <name type="scientific">Gemmobacter lutimaris</name>
    <dbReference type="NCBI Taxonomy" id="2306023"/>
    <lineage>
        <taxon>Bacteria</taxon>
        <taxon>Pseudomonadati</taxon>
        <taxon>Pseudomonadota</taxon>
        <taxon>Alphaproteobacteria</taxon>
        <taxon>Rhodobacterales</taxon>
        <taxon>Paracoccaceae</taxon>
        <taxon>Gemmobacter</taxon>
    </lineage>
</organism>
<dbReference type="Proteomes" id="UP000266649">
    <property type="component" value="Unassembled WGS sequence"/>
</dbReference>
<protein>
    <submittedName>
        <fullName evidence="2">Uncharacterized protein</fullName>
    </submittedName>
</protein>
<proteinExistence type="predicted"/>
<name>A0A398BU16_9RHOB</name>
<evidence type="ECO:0000313" key="3">
    <source>
        <dbReference type="Proteomes" id="UP000266649"/>
    </source>
</evidence>
<keyword evidence="3" id="KW-1185">Reference proteome</keyword>
<keyword evidence="1" id="KW-0732">Signal</keyword>
<sequence>MSFWLDGGCKVASFGAGAVAPGYFKTRERMMRKAIFATCALIALAPPAFADDVTDALDAATAAYASGDLNGTAAQVIAAGKAVQALQAGRLQALLPEAPSGWTREVDAEAANGMAMMGMAGTMISARYADAGGNGFTLTLTADSPLVASMAGVLGNAQMMQMMGKVTKVGGQDMLEQGSDLSALVGNRVLVQAQGMEPTDMVPVLEQLDFTKLATFDR</sequence>
<feature type="signal peptide" evidence="1">
    <location>
        <begin position="1"/>
        <end position="50"/>
    </location>
</feature>
<evidence type="ECO:0000256" key="1">
    <source>
        <dbReference type="SAM" id="SignalP"/>
    </source>
</evidence>
<reference evidence="2 3" key="1">
    <citation type="submission" date="2018-09" db="EMBL/GenBank/DDBJ databases">
        <title>Gemmobacter lutimaris sp. nov., a marine bacterium isolated from tidal flat.</title>
        <authorList>
            <person name="Lee D.W."/>
            <person name="Yoo Y."/>
            <person name="Kim J.-J."/>
            <person name="Kim B.S."/>
        </authorList>
    </citation>
    <scope>NUCLEOTIDE SEQUENCE [LARGE SCALE GENOMIC DNA]</scope>
    <source>
        <strain evidence="2 3">YJ-T1-11</strain>
    </source>
</reference>
<accession>A0A398BU16</accession>
<feature type="chain" id="PRO_5017478386" evidence="1">
    <location>
        <begin position="51"/>
        <end position="218"/>
    </location>
</feature>
<evidence type="ECO:0000313" key="2">
    <source>
        <dbReference type="EMBL" id="RID92421.1"/>
    </source>
</evidence>
<gene>
    <name evidence="2" type="ORF">D2N39_07175</name>
</gene>
<dbReference type="EMBL" id="QXXQ01000003">
    <property type="protein sequence ID" value="RID92421.1"/>
    <property type="molecule type" value="Genomic_DNA"/>
</dbReference>
<comment type="caution">
    <text evidence="2">The sequence shown here is derived from an EMBL/GenBank/DDBJ whole genome shotgun (WGS) entry which is preliminary data.</text>
</comment>
<dbReference type="AlphaFoldDB" id="A0A398BU16"/>